<proteinExistence type="predicted"/>
<keyword evidence="2" id="KW-1185">Reference proteome</keyword>
<dbReference type="EMBL" id="JASCZI010151526">
    <property type="protein sequence ID" value="MED6173346.1"/>
    <property type="molecule type" value="Genomic_DNA"/>
</dbReference>
<evidence type="ECO:0000313" key="2">
    <source>
        <dbReference type="Proteomes" id="UP001341840"/>
    </source>
</evidence>
<accession>A0ABU6VJC3</accession>
<evidence type="ECO:0000313" key="1">
    <source>
        <dbReference type="EMBL" id="MED6173346.1"/>
    </source>
</evidence>
<reference evidence="1 2" key="1">
    <citation type="journal article" date="2023" name="Plants (Basel)">
        <title>Bridging the Gap: Combining Genomics and Transcriptomics Approaches to Understand Stylosanthes scabra, an Orphan Legume from the Brazilian Caatinga.</title>
        <authorList>
            <person name="Ferreira-Neto J.R.C."/>
            <person name="da Silva M.D."/>
            <person name="Binneck E."/>
            <person name="de Melo N.F."/>
            <person name="da Silva R.H."/>
            <person name="de Melo A.L.T.M."/>
            <person name="Pandolfi V."/>
            <person name="Bustamante F.O."/>
            <person name="Brasileiro-Vidal A.C."/>
            <person name="Benko-Iseppon A.M."/>
        </authorList>
    </citation>
    <scope>NUCLEOTIDE SEQUENCE [LARGE SCALE GENOMIC DNA]</scope>
    <source>
        <tissue evidence="1">Leaves</tissue>
    </source>
</reference>
<gene>
    <name evidence="1" type="ORF">PIB30_058460</name>
</gene>
<comment type="caution">
    <text evidence="1">The sequence shown here is derived from an EMBL/GenBank/DDBJ whole genome shotgun (WGS) entry which is preliminary data.</text>
</comment>
<protein>
    <submittedName>
        <fullName evidence="1">Uncharacterized protein</fullName>
    </submittedName>
</protein>
<sequence length="73" mass="8727">MRKLRNQTRCSTKIDSIVHKEFAQWFKREVPIESEQYSNELKCLARGPMVQARRFGAYNVNDISLEPSRRKKR</sequence>
<dbReference type="Proteomes" id="UP001341840">
    <property type="component" value="Unassembled WGS sequence"/>
</dbReference>
<name>A0ABU6VJC3_9FABA</name>
<organism evidence="1 2">
    <name type="scientific">Stylosanthes scabra</name>
    <dbReference type="NCBI Taxonomy" id="79078"/>
    <lineage>
        <taxon>Eukaryota</taxon>
        <taxon>Viridiplantae</taxon>
        <taxon>Streptophyta</taxon>
        <taxon>Embryophyta</taxon>
        <taxon>Tracheophyta</taxon>
        <taxon>Spermatophyta</taxon>
        <taxon>Magnoliopsida</taxon>
        <taxon>eudicotyledons</taxon>
        <taxon>Gunneridae</taxon>
        <taxon>Pentapetalae</taxon>
        <taxon>rosids</taxon>
        <taxon>fabids</taxon>
        <taxon>Fabales</taxon>
        <taxon>Fabaceae</taxon>
        <taxon>Papilionoideae</taxon>
        <taxon>50 kb inversion clade</taxon>
        <taxon>dalbergioids sensu lato</taxon>
        <taxon>Dalbergieae</taxon>
        <taxon>Pterocarpus clade</taxon>
        <taxon>Stylosanthes</taxon>
    </lineage>
</organism>